<reference evidence="3 4" key="1">
    <citation type="submission" date="2023-08" db="EMBL/GenBank/DDBJ databases">
        <title>Annotated Genome Sequence of Vanrija albida AlHP1.</title>
        <authorList>
            <person name="Herzog R."/>
        </authorList>
    </citation>
    <scope>NUCLEOTIDE SEQUENCE [LARGE SCALE GENOMIC DNA]</scope>
    <source>
        <strain evidence="3 4">AlHP1</strain>
    </source>
</reference>
<evidence type="ECO:0000313" key="4">
    <source>
        <dbReference type="Proteomes" id="UP001565368"/>
    </source>
</evidence>
<dbReference type="RefSeq" id="XP_069205517.1">
    <property type="nucleotide sequence ID" value="XM_069357580.1"/>
</dbReference>
<feature type="compositionally biased region" description="Polar residues" evidence="1">
    <location>
        <begin position="32"/>
        <end position="42"/>
    </location>
</feature>
<evidence type="ECO:0000313" key="3">
    <source>
        <dbReference type="EMBL" id="KAL1405573.1"/>
    </source>
</evidence>
<evidence type="ECO:0000256" key="1">
    <source>
        <dbReference type="SAM" id="MobiDB-lite"/>
    </source>
</evidence>
<keyword evidence="2" id="KW-0732">Signal</keyword>
<dbReference type="Proteomes" id="UP001565368">
    <property type="component" value="Unassembled WGS sequence"/>
</dbReference>
<feature type="signal peptide" evidence="2">
    <location>
        <begin position="1"/>
        <end position="21"/>
    </location>
</feature>
<dbReference type="GeneID" id="95990255"/>
<proteinExistence type="predicted"/>
<comment type="caution">
    <text evidence="3">The sequence shown here is derived from an EMBL/GenBank/DDBJ whole genome shotgun (WGS) entry which is preliminary data.</text>
</comment>
<protein>
    <submittedName>
        <fullName evidence="3">Uncharacterized protein</fullName>
    </submittedName>
</protein>
<name>A0ABR3PU04_9TREE</name>
<sequence>MRLAQCLPLLAAFGLAVTATARPHKSCKPRPASTSAAGNSTAVEPVDNAPTRLWVKDGNGTYTPPAAWERDDIGFVYIPFKAGEPPTNISVSDNENAAQNLGVAAAVPLVAGLIAAILKAVLHAGKADRYSRGKWVEDIVTKHMERAPDKNIFVFHRHQGFEWWVENRAEEFEEATIEWGREDVAGMTEYYGIVSFKGPGQLNRNNADGGWENWGYWGPIPPSRDGSHNTVTFY</sequence>
<feature type="chain" id="PRO_5045477797" evidence="2">
    <location>
        <begin position="22"/>
        <end position="234"/>
    </location>
</feature>
<keyword evidence="4" id="KW-1185">Reference proteome</keyword>
<evidence type="ECO:0000256" key="2">
    <source>
        <dbReference type="SAM" id="SignalP"/>
    </source>
</evidence>
<organism evidence="3 4">
    <name type="scientific">Vanrija albida</name>
    <dbReference type="NCBI Taxonomy" id="181172"/>
    <lineage>
        <taxon>Eukaryota</taxon>
        <taxon>Fungi</taxon>
        <taxon>Dikarya</taxon>
        <taxon>Basidiomycota</taxon>
        <taxon>Agaricomycotina</taxon>
        <taxon>Tremellomycetes</taxon>
        <taxon>Trichosporonales</taxon>
        <taxon>Trichosporonaceae</taxon>
        <taxon>Vanrija</taxon>
    </lineage>
</organism>
<accession>A0ABR3PU04</accession>
<dbReference type="EMBL" id="JBBXJM010000007">
    <property type="protein sequence ID" value="KAL1405573.1"/>
    <property type="molecule type" value="Genomic_DNA"/>
</dbReference>
<feature type="region of interest" description="Disordered" evidence="1">
    <location>
        <begin position="24"/>
        <end position="44"/>
    </location>
</feature>
<gene>
    <name evidence="3" type="ORF">Q8F55_009212</name>
</gene>